<protein>
    <submittedName>
        <fullName evidence="12">Glycosyltransferase family 39 protein</fullName>
    </submittedName>
</protein>
<accession>A0ABP8J0L3</accession>
<evidence type="ECO:0000256" key="9">
    <source>
        <dbReference type="SAM" id="Phobius"/>
    </source>
</evidence>
<comment type="caution">
    <text evidence="12">The sequence shown here is derived from an EMBL/GenBank/DDBJ whole genome shotgun (WGS) entry which is preliminary data.</text>
</comment>
<keyword evidence="6 9" id="KW-1133">Transmembrane helix</keyword>
<feature type="transmembrane region" description="Helical" evidence="9">
    <location>
        <begin position="309"/>
        <end position="330"/>
    </location>
</feature>
<name>A0ABP8J0L3_9ACTN</name>
<keyword evidence="2" id="KW-1003">Cell membrane</keyword>
<feature type="transmembrane region" description="Helical" evidence="9">
    <location>
        <begin position="137"/>
        <end position="153"/>
    </location>
</feature>
<evidence type="ECO:0000256" key="3">
    <source>
        <dbReference type="ARBA" id="ARBA00022676"/>
    </source>
</evidence>
<evidence type="ECO:0000256" key="2">
    <source>
        <dbReference type="ARBA" id="ARBA00022475"/>
    </source>
</evidence>
<keyword evidence="13" id="KW-1185">Reference proteome</keyword>
<feature type="transmembrane region" description="Helical" evidence="9">
    <location>
        <begin position="421"/>
        <end position="442"/>
    </location>
</feature>
<evidence type="ECO:0000313" key="12">
    <source>
        <dbReference type="EMBL" id="GAA4382412.1"/>
    </source>
</evidence>
<feature type="transmembrane region" description="Helical" evidence="9">
    <location>
        <begin position="365"/>
        <end position="385"/>
    </location>
</feature>
<feature type="compositionally biased region" description="Polar residues" evidence="8">
    <location>
        <begin position="590"/>
        <end position="600"/>
    </location>
</feature>
<evidence type="ECO:0000256" key="1">
    <source>
        <dbReference type="ARBA" id="ARBA00004651"/>
    </source>
</evidence>
<feature type="transmembrane region" description="Helical" evidence="9">
    <location>
        <begin position="397"/>
        <end position="415"/>
    </location>
</feature>
<feature type="transmembrane region" description="Helical" evidence="9">
    <location>
        <begin position="454"/>
        <end position="477"/>
    </location>
</feature>
<feature type="transmembrane region" description="Helical" evidence="9">
    <location>
        <begin position="342"/>
        <end position="359"/>
    </location>
</feature>
<comment type="subcellular location">
    <subcellularLocation>
        <location evidence="1">Cell membrane</location>
        <topology evidence="1">Multi-pass membrane protein</topology>
    </subcellularLocation>
</comment>
<feature type="domain" description="Putative mannosyltransferase YkcA/B-like C-terminal" evidence="11">
    <location>
        <begin position="515"/>
        <end position="582"/>
    </location>
</feature>
<sequence>MLSEHGPVVLLLLATAVFYAWNITVNQMGNSFYAASAWAGSRSWEALLFGSLDPGNSITVDKPPVSQWVMGLSGKIFGFSSASMLLPQVLMGVVSVGLLYGAVRRVAGRGAGLIAGSLLALTPVAALMFRYNNPDGAMVTLMILGAYCTVRAVQGRGGRWLALAGVALGFAFLAKMLEGLMVLPALGLAYLIAAPVTVGKRIQHLLGAAAALVVSAGWYVVLTMLWPVDSRPYMAGSTDNSFMNLVFGYNGFGRLLGSHNGGGGWGSRPADCPVPEFIEQMRERLAHHHGGFGPFGAQPGLSRLFTGEWGLEIGFLVPVALVAFVLALVSRGRAPRTDLMRVGVLVFGVWMLVDGLVLAEMKRAASYYSLSMAPAVAATLALGVVEMWRRRDRWTGRAGLALLIAIGGGWGFVLLSRDTSFAPAMRWIVLVATVAAVVAALVPGERVAGVRTRTALTVVGLALAAVAVVGGSASYAVAAVANSHAGPGLTLRPVSGFGGFGFNTPNDDVDTLLSKTDTHWSAAVNGSMQAATLELNTHTSLIAVGGFTGQDPSPNLTQFQGYVRAREVRYFIVAPNRWGGGAASDPASDQPDQAETNPACNTGWGSGNAATDQVTAWVQKYFTPVTVGGMTVYDLANPPAAAFGGR</sequence>
<dbReference type="InterPro" id="IPR038731">
    <property type="entry name" value="RgtA/B/C-like"/>
</dbReference>
<evidence type="ECO:0000259" key="11">
    <source>
        <dbReference type="Pfam" id="PF24878"/>
    </source>
</evidence>
<dbReference type="Pfam" id="PF24878">
    <property type="entry name" value="YkcB_C"/>
    <property type="match status" value="1"/>
</dbReference>
<evidence type="ECO:0000256" key="7">
    <source>
        <dbReference type="ARBA" id="ARBA00023136"/>
    </source>
</evidence>
<feature type="transmembrane region" description="Helical" evidence="9">
    <location>
        <begin position="112"/>
        <end position="131"/>
    </location>
</feature>
<keyword evidence="4" id="KW-0808">Transferase</keyword>
<keyword evidence="7 9" id="KW-0472">Membrane</keyword>
<dbReference type="InterPro" id="IPR056785">
    <property type="entry name" value="YkcA/B-like_C"/>
</dbReference>
<feature type="transmembrane region" description="Helical" evidence="9">
    <location>
        <begin position="76"/>
        <end position="100"/>
    </location>
</feature>
<evidence type="ECO:0000256" key="8">
    <source>
        <dbReference type="SAM" id="MobiDB-lite"/>
    </source>
</evidence>
<dbReference type="PANTHER" id="PTHR33908">
    <property type="entry name" value="MANNOSYLTRANSFERASE YKCB-RELATED"/>
    <property type="match status" value="1"/>
</dbReference>
<feature type="transmembrane region" description="Helical" evidence="9">
    <location>
        <begin position="205"/>
        <end position="226"/>
    </location>
</feature>
<keyword evidence="5 9" id="KW-0812">Transmembrane</keyword>
<organism evidence="12 13">
    <name type="scientific">Tsukamurella soli</name>
    <dbReference type="NCBI Taxonomy" id="644556"/>
    <lineage>
        <taxon>Bacteria</taxon>
        <taxon>Bacillati</taxon>
        <taxon>Actinomycetota</taxon>
        <taxon>Actinomycetes</taxon>
        <taxon>Mycobacteriales</taxon>
        <taxon>Tsukamurellaceae</taxon>
        <taxon>Tsukamurella</taxon>
    </lineage>
</organism>
<dbReference type="InterPro" id="IPR050297">
    <property type="entry name" value="LipidA_mod_glycosyltrf_83"/>
</dbReference>
<evidence type="ECO:0000313" key="13">
    <source>
        <dbReference type="Proteomes" id="UP001500635"/>
    </source>
</evidence>
<evidence type="ECO:0000256" key="5">
    <source>
        <dbReference type="ARBA" id="ARBA00022692"/>
    </source>
</evidence>
<dbReference type="Proteomes" id="UP001500635">
    <property type="component" value="Unassembled WGS sequence"/>
</dbReference>
<keyword evidence="3" id="KW-0328">Glycosyltransferase</keyword>
<dbReference type="PANTHER" id="PTHR33908:SF3">
    <property type="entry name" value="UNDECAPRENYL PHOSPHATE-ALPHA-4-AMINO-4-DEOXY-L-ARABINOSE ARABINOSYL TRANSFERASE"/>
    <property type="match status" value="1"/>
</dbReference>
<dbReference type="EMBL" id="BAABFR010000001">
    <property type="protein sequence ID" value="GAA4382412.1"/>
    <property type="molecule type" value="Genomic_DNA"/>
</dbReference>
<gene>
    <name evidence="12" type="ORF">GCM10023147_00050</name>
</gene>
<proteinExistence type="predicted"/>
<dbReference type="Pfam" id="PF13231">
    <property type="entry name" value="PMT_2"/>
    <property type="match status" value="1"/>
</dbReference>
<feature type="transmembrane region" description="Helical" evidence="9">
    <location>
        <begin position="160"/>
        <end position="176"/>
    </location>
</feature>
<evidence type="ECO:0000259" key="10">
    <source>
        <dbReference type="Pfam" id="PF13231"/>
    </source>
</evidence>
<feature type="region of interest" description="Disordered" evidence="8">
    <location>
        <begin position="581"/>
        <end position="606"/>
    </location>
</feature>
<feature type="transmembrane region" description="Helical" evidence="9">
    <location>
        <begin position="182"/>
        <end position="198"/>
    </location>
</feature>
<evidence type="ECO:0000256" key="4">
    <source>
        <dbReference type="ARBA" id="ARBA00022679"/>
    </source>
</evidence>
<evidence type="ECO:0000256" key="6">
    <source>
        <dbReference type="ARBA" id="ARBA00022989"/>
    </source>
</evidence>
<reference evidence="13" key="1">
    <citation type="journal article" date="2019" name="Int. J. Syst. Evol. Microbiol.">
        <title>The Global Catalogue of Microorganisms (GCM) 10K type strain sequencing project: providing services to taxonomists for standard genome sequencing and annotation.</title>
        <authorList>
            <consortium name="The Broad Institute Genomics Platform"/>
            <consortium name="The Broad Institute Genome Sequencing Center for Infectious Disease"/>
            <person name="Wu L."/>
            <person name="Ma J."/>
        </authorList>
    </citation>
    <scope>NUCLEOTIDE SEQUENCE [LARGE SCALE GENOMIC DNA]</scope>
    <source>
        <strain evidence="13">JCM 17688</strain>
    </source>
</reference>
<feature type="domain" description="Glycosyltransferase RgtA/B/C/D-like" evidence="10">
    <location>
        <begin position="61"/>
        <end position="216"/>
    </location>
</feature>